<evidence type="ECO:0000313" key="3">
    <source>
        <dbReference type="Proteomes" id="UP001368500"/>
    </source>
</evidence>
<accession>A0ABU9B5Z2</accession>
<dbReference type="InterPro" id="IPR050194">
    <property type="entry name" value="Glycosyltransferase_grp1"/>
</dbReference>
<evidence type="ECO:0000313" key="2">
    <source>
        <dbReference type="EMBL" id="MEK8025131.1"/>
    </source>
</evidence>
<gene>
    <name evidence="2" type="ORF">AACH11_04035</name>
</gene>
<dbReference type="GO" id="GO:0016757">
    <property type="term" value="F:glycosyltransferase activity"/>
    <property type="evidence" value="ECO:0007669"/>
    <property type="project" value="UniProtKB-KW"/>
</dbReference>
<dbReference type="Pfam" id="PF13692">
    <property type="entry name" value="Glyco_trans_1_4"/>
    <property type="match status" value="1"/>
</dbReference>
<feature type="domain" description="Glycosyltransferase subfamily 4-like N-terminal" evidence="1">
    <location>
        <begin position="35"/>
        <end position="211"/>
    </location>
</feature>
<dbReference type="SUPFAM" id="SSF53756">
    <property type="entry name" value="UDP-Glycosyltransferase/glycogen phosphorylase"/>
    <property type="match status" value="1"/>
</dbReference>
<dbReference type="Gene3D" id="3.40.50.2000">
    <property type="entry name" value="Glycogen Phosphorylase B"/>
    <property type="match status" value="2"/>
</dbReference>
<reference evidence="2 3" key="1">
    <citation type="submission" date="2024-04" db="EMBL/GenBank/DDBJ databases">
        <title>Novel species of the genus Ideonella isolated from streams.</title>
        <authorList>
            <person name="Lu H."/>
        </authorList>
    </citation>
    <scope>NUCLEOTIDE SEQUENCE [LARGE SCALE GENOMIC DNA]</scope>
    <source>
        <strain evidence="2 3">BYS139W</strain>
    </source>
</reference>
<dbReference type="Pfam" id="PF13439">
    <property type="entry name" value="Glyco_transf_4"/>
    <property type="match status" value="1"/>
</dbReference>
<dbReference type="PANTHER" id="PTHR45947">
    <property type="entry name" value="SULFOQUINOVOSYL TRANSFERASE SQD2"/>
    <property type="match status" value="1"/>
</dbReference>
<keyword evidence="2" id="KW-0808">Transferase</keyword>
<protein>
    <submittedName>
        <fullName evidence="2">Glycosyltransferase family 1 protein</fullName>
        <ecNumber evidence="2">2.4.-.-</ecNumber>
    </submittedName>
</protein>
<evidence type="ECO:0000259" key="1">
    <source>
        <dbReference type="Pfam" id="PF13439"/>
    </source>
</evidence>
<dbReference type="EMBL" id="JBBUTF010000003">
    <property type="protein sequence ID" value="MEK8025131.1"/>
    <property type="molecule type" value="Genomic_DNA"/>
</dbReference>
<dbReference type="Proteomes" id="UP001368500">
    <property type="component" value="Unassembled WGS sequence"/>
</dbReference>
<sequence>MSAAQPADDFIVEHHPAATRSLRVAFVTETWPPEVNGVALTVARFVEGLQQRGHEVQLVRPRQKTEETTRREALRGEEAAPLHEVLMRGLPIPRYPNLRMGVPSKKALVALWSRRRPDLVHVATEGPLGWSALQAAAHLKLPVTSDFRTNFHAYSRYYGVGWLRKPVMAWLRKFHNRCAATLVPTEALRQELQAAGFRHLAVVSRGVDAQRFDPGQRSAALRLSWGAAADDLVVVCVGRLAAEKNLGLLLQAWAGIRRAQPRAKLVLVGDGPLRAEIAQRAPEAILAGQRRGEDLAAHYASADLFLFPSLTETFGNVTAEALASGLPIVAFQYAAAAQLIESGRDGVLVPCGDAAGFERAALELAADGPRRARLAAEARACALRHDWDSVVLRFEAQLMAAADAPAATPGWAPRWPRVAT</sequence>
<dbReference type="InterPro" id="IPR028098">
    <property type="entry name" value="Glyco_trans_4-like_N"/>
</dbReference>
<proteinExistence type="predicted"/>
<dbReference type="EC" id="2.4.-.-" evidence="2"/>
<dbReference type="PANTHER" id="PTHR45947:SF3">
    <property type="entry name" value="SULFOQUINOVOSYL TRANSFERASE SQD2"/>
    <property type="match status" value="1"/>
</dbReference>
<dbReference type="RefSeq" id="WP_341372913.1">
    <property type="nucleotide sequence ID" value="NZ_JBBUTF010000003.1"/>
</dbReference>
<dbReference type="CDD" id="cd03814">
    <property type="entry name" value="GT4-like"/>
    <property type="match status" value="1"/>
</dbReference>
<organism evidence="2 3">
    <name type="scientific">Pseudaquabacterium rugosum</name>
    <dbReference type="NCBI Taxonomy" id="2984194"/>
    <lineage>
        <taxon>Bacteria</taxon>
        <taxon>Pseudomonadati</taxon>
        <taxon>Pseudomonadota</taxon>
        <taxon>Betaproteobacteria</taxon>
        <taxon>Burkholderiales</taxon>
        <taxon>Sphaerotilaceae</taxon>
        <taxon>Pseudaquabacterium</taxon>
    </lineage>
</organism>
<name>A0ABU9B5Z2_9BURK</name>
<keyword evidence="2" id="KW-0328">Glycosyltransferase</keyword>
<keyword evidence="3" id="KW-1185">Reference proteome</keyword>
<comment type="caution">
    <text evidence="2">The sequence shown here is derived from an EMBL/GenBank/DDBJ whole genome shotgun (WGS) entry which is preliminary data.</text>
</comment>